<accession>A0A0A1XHE0</accession>
<dbReference type="InterPro" id="IPR036508">
    <property type="entry name" value="Chitin-bd_dom_sf"/>
</dbReference>
<dbReference type="InterPro" id="IPR002557">
    <property type="entry name" value="Chitin-bd_dom"/>
</dbReference>
<feature type="chain" id="PRO_5001994943" evidence="1">
    <location>
        <begin position="28"/>
        <end position="139"/>
    </location>
</feature>
<reference evidence="3" key="2">
    <citation type="journal article" date="2015" name="Gigascience">
        <title>Reconstructing a comprehensive transcriptome assembly of a white-pupal translocated strain of the pest fruit fly Bactrocera cucurbitae.</title>
        <authorList>
            <person name="Sim S.B."/>
            <person name="Calla B."/>
            <person name="Hall B."/>
            <person name="DeRego T."/>
            <person name="Geib S.M."/>
        </authorList>
    </citation>
    <scope>NUCLEOTIDE SEQUENCE</scope>
</reference>
<proteinExistence type="predicted"/>
<feature type="domain" description="Chitin-binding type-2" evidence="2">
    <location>
        <begin position="89"/>
        <end position="139"/>
    </location>
</feature>
<dbReference type="SUPFAM" id="SSF57625">
    <property type="entry name" value="Invertebrate chitin-binding proteins"/>
    <property type="match status" value="1"/>
</dbReference>
<name>A0A0A1XHE0_ZEUCU</name>
<dbReference type="GO" id="GO:0005576">
    <property type="term" value="C:extracellular region"/>
    <property type="evidence" value="ECO:0007669"/>
    <property type="project" value="InterPro"/>
</dbReference>
<dbReference type="PROSITE" id="PS50940">
    <property type="entry name" value="CHIT_BIND_II"/>
    <property type="match status" value="1"/>
</dbReference>
<protein>
    <submittedName>
        <fullName evidence="3">Calmin</fullName>
    </submittedName>
</protein>
<dbReference type="GO" id="GO:0008061">
    <property type="term" value="F:chitin binding"/>
    <property type="evidence" value="ECO:0007669"/>
    <property type="project" value="InterPro"/>
</dbReference>
<organism evidence="3">
    <name type="scientific">Zeugodacus cucurbitae</name>
    <name type="common">Melon fruit fly</name>
    <name type="synonym">Bactrocera cucurbitae</name>
    <dbReference type="NCBI Taxonomy" id="28588"/>
    <lineage>
        <taxon>Eukaryota</taxon>
        <taxon>Metazoa</taxon>
        <taxon>Ecdysozoa</taxon>
        <taxon>Arthropoda</taxon>
        <taxon>Hexapoda</taxon>
        <taxon>Insecta</taxon>
        <taxon>Pterygota</taxon>
        <taxon>Neoptera</taxon>
        <taxon>Endopterygota</taxon>
        <taxon>Diptera</taxon>
        <taxon>Brachycera</taxon>
        <taxon>Muscomorpha</taxon>
        <taxon>Tephritoidea</taxon>
        <taxon>Tephritidae</taxon>
        <taxon>Zeugodacus</taxon>
        <taxon>Zeugodacus</taxon>
    </lineage>
</organism>
<feature type="signal peptide" evidence="1">
    <location>
        <begin position="1"/>
        <end position="27"/>
    </location>
</feature>
<dbReference type="EMBL" id="GBXI01003920">
    <property type="protein sequence ID" value="JAD10372.1"/>
    <property type="molecule type" value="Transcribed_RNA"/>
</dbReference>
<evidence type="ECO:0000313" key="3">
    <source>
        <dbReference type="EMBL" id="JAD10372.1"/>
    </source>
</evidence>
<evidence type="ECO:0000259" key="2">
    <source>
        <dbReference type="PROSITE" id="PS50940"/>
    </source>
</evidence>
<keyword evidence="1" id="KW-0732">Signal</keyword>
<gene>
    <name evidence="3" type="primary">Clmn</name>
    <name evidence="3" type="ORF">g.6482</name>
</gene>
<sequence>MFRQQNYFAKLAIFAVITVQLLVLMQAREISQCGSKAEEFIENNDPICNTIYTQVYCNGAGSAYCTNDGCEEEFECTAPTTTVSTTTYRRKCESGMEFVEPYPDSSRYYYYCAKGYFGIRDCGLFMLFDGINKKCKIKK</sequence>
<dbReference type="AlphaFoldDB" id="A0A0A1XHE0"/>
<evidence type="ECO:0000256" key="1">
    <source>
        <dbReference type="SAM" id="SignalP"/>
    </source>
</evidence>
<reference evidence="3" key="1">
    <citation type="submission" date="2014-11" db="EMBL/GenBank/DDBJ databases">
        <authorList>
            <person name="Geib S."/>
        </authorList>
    </citation>
    <scope>NUCLEOTIDE SEQUENCE</scope>
</reference>